<feature type="transmembrane region" description="Helical" evidence="8">
    <location>
        <begin position="257"/>
        <end position="279"/>
    </location>
</feature>
<evidence type="ECO:0000256" key="6">
    <source>
        <dbReference type="ARBA" id="ARBA00022989"/>
    </source>
</evidence>
<dbReference type="GO" id="GO:0005524">
    <property type="term" value="F:ATP binding"/>
    <property type="evidence" value="ECO:0007669"/>
    <property type="project" value="UniProtKB-KW"/>
</dbReference>
<evidence type="ECO:0000256" key="1">
    <source>
        <dbReference type="ARBA" id="ARBA00004651"/>
    </source>
</evidence>
<evidence type="ECO:0000256" key="8">
    <source>
        <dbReference type="SAM" id="Phobius"/>
    </source>
</evidence>
<dbReference type="EMBL" id="CP017269">
    <property type="protein sequence ID" value="AOT71630.1"/>
    <property type="molecule type" value="Genomic_DNA"/>
</dbReference>
<keyword evidence="5" id="KW-0067">ATP-binding</keyword>
<dbReference type="KEGG" id="gfe:Gferi_20080"/>
<gene>
    <name evidence="11" type="ORF">Gferi_20080</name>
</gene>
<dbReference type="AlphaFoldDB" id="A0A1D8GL52"/>
<dbReference type="FunFam" id="3.40.50.300:FF:000287">
    <property type="entry name" value="Multidrug ABC transporter ATP-binding protein"/>
    <property type="match status" value="1"/>
</dbReference>
<evidence type="ECO:0000256" key="5">
    <source>
        <dbReference type="ARBA" id="ARBA00022840"/>
    </source>
</evidence>
<dbReference type="OrthoDB" id="9762778at2"/>
<keyword evidence="3 8" id="KW-0812">Transmembrane</keyword>
<evidence type="ECO:0000313" key="11">
    <source>
        <dbReference type="EMBL" id="AOT71630.1"/>
    </source>
</evidence>
<dbReference type="CDD" id="cd07346">
    <property type="entry name" value="ABC_6TM_exporters"/>
    <property type="match status" value="1"/>
</dbReference>
<evidence type="ECO:0000256" key="4">
    <source>
        <dbReference type="ARBA" id="ARBA00022741"/>
    </source>
</evidence>
<reference evidence="11 12" key="1">
    <citation type="submission" date="2016-09" db="EMBL/GenBank/DDBJ databases">
        <title>Genomic analysis reveals versatility of anaerobic energy metabolism of Geosporobacter ferrireducens IRF9 of phylum Firmicutes.</title>
        <authorList>
            <person name="Kim S.-J."/>
        </authorList>
    </citation>
    <scope>NUCLEOTIDE SEQUENCE [LARGE SCALE GENOMIC DNA]</scope>
    <source>
        <strain evidence="11 12">IRF9</strain>
    </source>
</reference>
<dbReference type="GO" id="GO:0015421">
    <property type="term" value="F:ABC-type oligopeptide transporter activity"/>
    <property type="evidence" value="ECO:0007669"/>
    <property type="project" value="TreeGrafter"/>
</dbReference>
<comment type="subcellular location">
    <subcellularLocation>
        <location evidence="1">Cell membrane</location>
        <topology evidence="1">Multi-pass membrane protein</topology>
    </subcellularLocation>
</comment>
<evidence type="ECO:0000256" key="2">
    <source>
        <dbReference type="ARBA" id="ARBA00022448"/>
    </source>
</evidence>
<keyword evidence="6 8" id="KW-1133">Transmembrane helix</keyword>
<evidence type="ECO:0000313" key="12">
    <source>
        <dbReference type="Proteomes" id="UP000095743"/>
    </source>
</evidence>
<feature type="transmembrane region" description="Helical" evidence="8">
    <location>
        <begin position="169"/>
        <end position="189"/>
    </location>
</feature>
<evidence type="ECO:0000259" key="10">
    <source>
        <dbReference type="PROSITE" id="PS50929"/>
    </source>
</evidence>
<dbReference type="InterPro" id="IPR011527">
    <property type="entry name" value="ABC1_TM_dom"/>
</dbReference>
<accession>A0A1D8GL52</accession>
<dbReference type="InterPro" id="IPR017871">
    <property type="entry name" value="ABC_transporter-like_CS"/>
</dbReference>
<dbReference type="InterPro" id="IPR039421">
    <property type="entry name" value="Type_1_exporter"/>
</dbReference>
<feature type="transmembrane region" description="Helical" evidence="8">
    <location>
        <begin position="286"/>
        <end position="303"/>
    </location>
</feature>
<name>A0A1D8GL52_9FIRM</name>
<organism evidence="11 12">
    <name type="scientific">Geosporobacter ferrireducens</name>
    <dbReference type="NCBI Taxonomy" id="1424294"/>
    <lineage>
        <taxon>Bacteria</taxon>
        <taxon>Bacillati</taxon>
        <taxon>Bacillota</taxon>
        <taxon>Clostridia</taxon>
        <taxon>Peptostreptococcales</taxon>
        <taxon>Thermotaleaceae</taxon>
        <taxon>Geosporobacter</taxon>
    </lineage>
</organism>
<dbReference type="InterPro" id="IPR027417">
    <property type="entry name" value="P-loop_NTPase"/>
</dbReference>
<feature type="domain" description="ABC transporter" evidence="9">
    <location>
        <begin position="348"/>
        <end position="583"/>
    </location>
</feature>
<dbReference type="GO" id="GO:0005886">
    <property type="term" value="C:plasma membrane"/>
    <property type="evidence" value="ECO:0007669"/>
    <property type="project" value="UniProtKB-SubCell"/>
</dbReference>
<dbReference type="InterPro" id="IPR036640">
    <property type="entry name" value="ABC1_TM_sf"/>
</dbReference>
<dbReference type="PANTHER" id="PTHR43394">
    <property type="entry name" value="ATP-DEPENDENT PERMEASE MDL1, MITOCHONDRIAL"/>
    <property type="match status" value="1"/>
</dbReference>
<dbReference type="STRING" id="1424294.Gferi_20080"/>
<dbReference type="GO" id="GO:0016887">
    <property type="term" value="F:ATP hydrolysis activity"/>
    <property type="evidence" value="ECO:0007669"/>
    <property type="project" value="InterPro"/>
</dbReference>
<sequence>MDKNSKQLFKQLRLEGFHPLLNYLMPYRKGMSLSVLSGILHHLLGIIGPALGAYLVGVAVIGGKKEQILPYLPILGILVTARIVMYYSDMWFAHEVAFRILVDFRIKLYNAIERVAPAYLLKQRSGELAATLMADVEVLEWFFAHTAGAFLVAVAVPLITLGMMFTMHWILPLILLPFIFILFSIPFWFKKKADQQGVETRERLAAVHGEAIDGIQGLREIVSFNHKSGYTARLSRYSESLYESLLAYGKRMGVEGAYLNGVSSLAMVSILVVSALLVVQGSLNKQWLPVIMILAANIFSPILEVAAMGRNFSIILAAAKRVAAVLETEETVKDTGKIQLNKSNELKIAFHDVDFTYGKELPLVLNKASFQVNHGETVALVGESGVGKTTCINLLQRFWDVTGGKITIEGTDIRSLSLDSLRSLITVVPQEIYLFNLSIRENIRMGNPKATDEEVEKAAKAAHIHEFIMGLPEGYDTNAGERGLKMSGGQRQRLAIARAFLKDSPILILDEALSSLDTENERLLQQSLNDLRKGKTTLIVAHRLSTFKEADRLVVLQDGKVTETGNHTSLVQRKGYYYDLINAQIASVAV</sequence>
<evidence type="ECO:0000259" key="9">
    <source>
        <dbReference type="PROSITE" id="PS50893"/>
    </source>
</evidence>
<dbReference type="PROSITE" id="PS50893">
    <property type="entry name" value="ABC_TRANSPORTER_2"/>
    <property type="match status" value="1"/>
</dbReference>
<keyword evidence="2" id="KW-0813">Transport</keyword>
<feature type="transmembrane region" description="Helical" evidence="8">
    <location>
        <begin position="39"/>
        <end position="61"/>
    </location>
</feature>
<proteinExistence type="predicted"/>
<dbReference type="Pfam" id="PF00664">
    <property type="entry name" value="ABC_membrane"/>
    <property type="match status" value="1"/>
</dbReference>
<evidence type="ECO:0000256" key="7">
    <source>
        <dbReference type="ARBA" id="ARBA00023136"/>
    </source>
</evidence>
<dbReference type="InterPro" id="IPR003593">
    <property type="entry name" value="AAA+_ATPase"/>
</dbReference>
<feature type="domain" description="ABC transmembrane type-1" evidence="10">
    <location>
        <begin position="33"/>
        <end position="312"/>
    </location>
</feature>
<keyword evidence="12" id="KW-1185">Reference proteome</keyword>
<dbReference type="Gene3D" id="1.20.1560.10">
    <property type="entry name" value="ABC transporter type 1, transmembrane domain"/>
    <property type="match status" value="1"/>
</dbReference>
<dbReference type="Proteomes" id="UP000095743">
    <property type="component" value="Chromosome"/>
</dbReference>
<dbReference type="Gene3D" id="3.40.50.300">
    <property type="entry name" value="P-loop containing nucleotide triphosphate hydrolases"/>
    <property type="match status" value="1"/>
</dbReference>
<protein>
    <submittedName>
        <fullName evidence="11">ABC transporter</fullName>
    </submittedName>
</protein>
<keyword evidence="4" id="KW-0547">Nucleotide-binding</keyword>
<dbReference type="Pfam" id="PF00005">
    <property type="entry name" value="ABC_tran"/>
    <property type="match status" value="1"/>
</dbReference>
<keyword evidence="7 8" id="KW-0472">Membrane</keyword>
<dbReference type="PROSITE" id="PS50929">
    <property type="entry name" value="ABC_TM1F"/>
    <property type="match status" value="1"/>
</dbReference>
<dbReference type="PANTHER" id="PTHR43394:SF1">
    <property type="entry name" value="ATP-BINDING CASSETTE SUB-FAMILY B MEMBER 10, MITOCHONDRIAL"/>
    <property type="match status" value="1"/>
</dbReference>
<dbReference type="InterPro" id="IPR003439">
    <property type="entry name" value="ABC_transporter-like_ATP-bd"/>
</dbReference>
<dbReference type="SUPFAM" id="SSF90123">
    <property type="entry name" value="ABC transporter transmembrane region"/>
    <property type="match status" value="1"/>
</dbReference>
<dbReference type="PROSITE" id="PS00211">
    <property type="entry name" value="ABC_TRANSPORTER_1"/>
    <property type="match status" value="1"/>
</dbReference>
<feature type="transmembrane region" description="Helical" evidence="8">
    <location>
        <begin position="141"/>
        <end position="162"/>
    </location>
</feature>
<dbReference type="SMART" id="SM00382">
    <property type="entry name" value="AAA"/>
    <property type="match status" value="1"/>
</dbReference>
<dbReference type="SUPFAM" id="SSF52540">
    <property type="entry name" value="P-loop containing nucleoside triphosphate hydrolases"/>
    <property type="match status" value="1"/>
</dbReference>
<evidence type="ECO:0000256" key="3">
    <source>
        <dbReference type="ARBA" id="ARBA00022692"/>
    </source>
</evidence>
<feature type="transmembrane region" description="Helical" evidence="8">
    <location>
        <begin position="68"/>
        <end position="88"/>
    </location>
</feature>
<dbReference type="RefSeq" id="WP_069979669.1">
    <property type="nucleotide sequence ID" value="NZ_CP017269.1"/>
</dbReference>